<dbReference type="GeneID" id="25732933"/>
<dbReference type="Gene3D" id="1.10.510.10">
    <property type="entry name" value="Transferase(Phosphotransferase) domain 1"/>
    <property type="match status" value="1"/>
</dbReference>
<protein>
    <recommendedName>
        <fullName evidence="1">non-specific serine/threonine protein kinase</fullName>
        <ecNumber evidence="1">2.7.11.1</ecNumber>
    </recommendedName>
</protein>
<reference evidence="8 9" key="1">
    <citation type="journal article" date="2013" name="BMC Genomics">
        <title>Reconstruction of the lipid metabolism for the microalga Monoraphidium neglectum from its genome sequence reveals characteristics suitable for biofuel production.</title>
        <authorList>
            <person name="Bogen C."/>
            <person name="Al-Dilaimi A."/>
            <person name="Albersmeier A."/>
            <person name="Wichmann J."/>
            <person name="Grundmann M."/>
            <person name="Rupp O."/>
            <person name="Lauersen K.J."/>
            <person name="Blifernez-Klassen O."/>
            <person name="Kalinowski J."/>
            <person name="Goesmann A."/>
            <person name="Mussgnug J.H."/>
            <person name="Kruse O."/>
        </authorList>
    </citation>
    <scope>NUCLEOTIDE SEQUENCE [LARGE SCALE GENOMIC DNA]</scope>
    <source>
        <strain evidence="8 9">SAG 48.87</strain>
    </source>
</reference>
<evidence type="ECO:0000256" key="1">
    <source>
        <dbReference type="ARBA" id="ARBA00012513"/>
    </source>
</evidence>
<evidence type="ECO:0000313" key="9">
    <source>
        <dbReference type="Proteomes" id="UP000054498"/>
    </source>
</evidence>
<dbReference type="EC" id="2.7.11.1" evidence="1"/>
<evidence type="ECO:0000256" key="3">
    <source>
        <dbReference type="ARBA" id="ARBA00022679"/>
    </source>
</evidence>
<gene>
    <name evidence="8" type="ORF">MNEG_15287</name>
</gene>
<dbReference type="EMBL" id="KK105413">
    <property type="protein sequence ID" value="KIY92675.1"/>
    <property type="molecule type" value="Genomic_DNA"/>
</dbReference>
<dbReference type="GO" id="GO:0004674">
    <property type="term" value="F:protein serine/threonine kinase activity"/>
    <property type="evidence" value="ECO:0007669"/>
    <property type="project" value="UniProtKB-KW"/>
</dbReference>
<evidence type="ECO:0000256" key="5">
    <source>
        <dbReference type="ARBA" id="ARBA00022777"/>
    </source>
</evidence>
<dbReference type="STRING" id="145388.A0A0D2MBH1"/>
<keyword evidence="9" id="KW-1185">Reference proteome</keyword>
<accession>A0A0D2MBH1</accession>
<evidence type="ECO:0000313" key="8">
    <source>
        <dbReference type="EMBL" id="KIY92675.1"/>
    </source>
</evidence>
<dbReference type="Proteomes" id="UP000054498">
    <property type="component" value="Unassembled WGS sequence"/>
</dbReference>
<dbReference type="PANTHER" id="PTHR45637">
    <property type="entry name" value="FLIPPASE KINASE 1-RELATED"/>
    <property type="match status" value="1"/>
</dbReference>
<keyword evidence="2" id="KW-0723">Serine/threonine-protein kinase</keyword>
<keyword evidence="4" id="KW-0547">Nucleotide-binding</keyword>
<evidence type="ECO:0000256" key="7">
    <source>
        <dbReference type="SAM" id="MobiDB-lite"/>
    </source>
</evidence>
<dbReference type="OrthoDB" id="63267at2759"/>
<keyword evidence="5" id="KW-0418">Kinase</keyword>
<evidence type="ECO:0000256" key="4">
    <source>
        <dbReference type="ARBA" id="ARBA00022741"/>
    </source>
</evidence>
<feature type="compositionally biased region" description="Gly residues" evidence="7">
    <location>
        <begin position="46"/>
        <end position="64"/>
    </location>
</feature>
<keyword evidence="6" id="KW-0067">ATP-binding</keyword>
<feature type="non-terminal residue" evidence="8">
    <location>
        <position position="1"/>
    </location>
</feature>
<organism evidence="8 9">
    <name type="scientific">Monoraphidium neglectum</name>
    <dbReference type="NCBI Taxonomy" id="145388"/>
    <lineage>
        <taxon>Eukaryota</taxon>
        <taxon>Viridiplantae</taxon>
        <taxon>Chlorophyta</taxon>
        <taxon>core chlorophytes</taxon>
        <taxon>Chlorophyceae</taxon>
        <taxon>CS clade</taxon>
        <taxon>Sphaeropleales</taxon>
        <taxon>Selenastraceae</taxon>
        <taxon>Monoraphidium</taxon>
    </lineage>
</organism>
<dbReference type="KEGG" id="mng:MNEG_15287"/>
<name>A0A0D2MBH1_9CHLO</name>
<sequence>LGTRAGAEEIKAHPFFEGINWALLRQQTPPYVPRKTAAPPAAPGAVDGGGKAGAQQGGAGFDNF</sequence>
<dbReference type="RefSeq" id="XP_013891695.1">
    <property type="nucleotide sequence ID" value="XM_014036241.1"/>
</dbReference>
<dbReference type="GO" id="GO:0005524">
    <property type="term" value="F:ATP binding"/>
    <property type="evidence" value="ECO:0007669"/>
    <property type="project" value="UniProtKB-KW"/>
</dbReference>
<proteinExistence type="predicted"/>
<evidence type="ECO:0000256" key="2">
    <source>
        <dbReference type="ARBA" id="ARBA00022527"/>
    </source>
</evidence>
<keyword evidence="3" id="KW-0808">Transferase</keyword>
<dbReference type="AlphaFoldDB" id="A0A0D2MBH1"/>
<evidence type="ECO:0000256" key="6">
    <source>
        <dbReference type="ARBA" id="ARBA00022840"/>
    </source>
</evidence>
<feature type="region of interest" description="Disordered" evidence="7">
    <location>
        <begin position="31"/>
        <end position="64"/>
    </location>
</feature>